<gene>
    <name evidence="3" type="ORF">AVDCRST_MAG94-2698</name>
</gene>
<feature type="compositionally biased region" description="Basic and acidic residues" evidence="1">
    <location>
        <begin position="117"/>
        <end position="126"/>
    </location>
</feature>
<accession>A0A6J4M603</accession>
<reference evidence="3" key="1">
    <citation type="submission" date="2020-02" db="EMBL/GenBank/DDBJ databases">
        <authorList>
            <person name="Meier V. D."/>
        </authorList>
    </citation>
    <scope>NUCLEOTIDE SEQUENCE</scope>
    <source>
        <strain evidence="3">AVDCRST_MAG94</strain>
    </source>
</reference>
<evidence type="ECO:0000256" key="1">
    <source>
        <dbReference type="SAM" id="MobiDB-lite"/>
    </source>
</evidence>
<feature type="region of interest" description="Disordered" evidence="1">
    <location>
        <begin position="105"/>
        <end position="126"/>
    </location>
</feature>
<dbReference type="InterPro" id="IPR018551">
    <property type="entry name" value="DUF2007"/>
</dbReference>
<dbReference type="AlphaFoldDB" id="A0A6J4M603"/>
<dbReference type="Pfam" id="PF09413">
    <property type="entry name" value="DUF2007"/>
    <property type="match status" value="1"/>
</dbReference>
<name>A0A6J4M603_9CYAN</name>
<feature type="domain" description="DUF2007" evidence="2">
    <location>
        <begin position="45"/>
        <end position="96"/>
    </location>
</feature>
<evidence type="ECO:0000313" key="3">
    <source>
        <dbReference type="EMBL" id="CAA9349106.1"/>
    </source>
</evidence>
<sequence length="126" mass="13340">MQNALPWPFGRIFGARKTPQAATSATTRFGGDHDDEPVFIGTVTGPIEIEMAKDALHEANIPALIKQNSVGTVYGFSSGALGSAEVWVVPALAEQAHDTLVGMGLIEDEGSDGSDDQDVHLDPHEQ</sequence>
<dbReference type="EMBL" id="CADCTY010000944">
    <property type="protein sequence ID" value="CAA9349106.1"/>
    <property type="molecule type" value="Genomic_DNA"/>
</dbReference>
<protein>
    <recommendedName>
        <fullName evidence="2">DUF2007 domain-containing protein</fullName>
    </recommendedName>
</protein>
<feature type="compositionally biased region" description="Acidic residues" evidence="1">
    <location>
        <begin position="106"/>
        <end position="116"/>
    </location>
</feature>
<proteinExistence type="predicted"/>
<organism evidence="3">
    <name type="scientific">uncultured Leptolyngbya sp</name>
    <dbReference type="NCBI Taxonomy" id="332963"/>
    <lineage>
        <taxon>Bacteria</taxon>
        <taxon>Bacillati</taxon>
        <taxon>Cyanobacteriota</taxon>
        <taxon>Cyanophyceae</taxon>
        <taxon>Leptolyngbyales</taxon>
        <taxon>Leptolyngbyaceae</taxon>
        <taxon>Leptolyngbya group</taxon>
        <taxon>Leptolyngbya</taxon>
        <taxon>environmental samples</taxon>
    </lineage>
</organism>
<evidence type="ECO:0000259" key="2">
    <source>
        <dbReference type="Pfam" id="PF09413"/>
    </source>
</evidence>